<dbReference type="Gene3D" id="1.20.120.1510">
    <property type="match status" value="1"/>
</dbReference>
<evidence type="ECO:0000256" key="4">
    <source>
        <dbReference type="ARBA" id="ARBA00022840"/>
    </source>
</evidence>
<dbReference type="PANTHER" id="PTHR30621">
    <property type="entry name" value="GLUTAMINE SYNTHETASE ADENYLYLTRANSFERASE"/>
    <property type="match status" value="1"/>
</dbReference>
<evidence type="ECO:0000313" key="10">
    <source>
        <dbReference type="EMBL" id="MBB3996550.1"/>
    </source>
</evidence>
<keyword evidence="11" id="KW-1185">Reference proteome</keyword>
<evidence type="ECO:0000259" key="8">
    <source>
        <dbReference type="Pfam" id="PF03710"/>
    </source>
</evidence>
<dbReference type="Proteomes" id="UP000542776">
    <property type="component" value="Unassembled WGS sequence"/>
</dbReference>
<dbReference type="Gene3D" id="3.30.460.10">
    <property type="entry name" value="Beta Polymerase, domain 2"/>
    <property type="match status" value="2"/>
</dbReference>
<dbReference type="PANTHER" id="PTHR30621:SF0">
    <property type="entry name" value="BIFUNCTIONAL GLUTAMINE SYNTHETASE ADENYLYLTRANSFERASE_ADENYLYL-REMOVING ENZYME"/>
    <property type="match status" value="1"/>
</dbReference>
<comment type="function">
    <text evidence="7">Involved in the regulation of glutamine synthetase GlnA, a key enzyme in the process to assimilate ammonia. When cellular nitrogen levels are high, the C-terminal adenylyl transferase (AT) inactivates GlnA by covalent transfer of an adenylyl group from ATP to specific tyrosine residue of GlnA, thus reducing its activity. Conversely, when nitrogen levels are low, the N-terminal adenylyl removase (AR) activates GlnA by removing the adenylyl group by phosphorolysis, increasing its activity. The regulatory region of GlnE binds the signal transduction protein PII (GlnB) which indicates the nitrogen status of the cell.</text>
</comment>
<dbReference type="EC" id="2.7.7.89" evidence="7"/>
<reference evidence="10 11" key="1">
    <citation type="submission" date="2020-08" db="EMBL/GenBank/DDBJ databases">
        <title>Genomic Encyclopedia of Type Strains, Phase IV (KMG-IV): sequencing the most valuable type-strain genomes for metagenomic binning, comparative biology and taxonomic classification.</title>
        <authorList>
            <person name="Goeker M."/>
        </authorList>
    </citation>
    <scope>NUCLEOTIDE SEQUENCE [LARGE SCALE GENOMIC DNA]</scope>
    <source>
        <strain evidence="10 11">DSM 102238</strain>
    </source>
</reference>
<evidence type="ECO:0000256" key="1">
    <source>
        <dbReference type="ARBA" id="ARBA00022679"/>
    </source>
</evidence>
<evidence type="ECO:0000256" key="6">
    <source>
        <dbReference type="ARBA" id="ARBA00023268"/>
    </source>
</evidence>
<dbReference type="GO" id="GO:0047388">
    <property type="term" value="F:[glutamine synthetase]-adenylyl-L-tyrosine phosphorylase activity"/>
    <property type="evidence" value="ECO:0007669"/>
    <property type="project" value="UniProtKB-EC"/>
</dbReference>
<keyword evidence="10" id="KW-0436">Ligase</keyword>
<dbReference type="EC" id="2.7.7.42" evidence="7"/>
<keyword evidence="2 7" id="KW-0548">Nucleotidyltransferase</keyword>
<dbReference type="GO" id="GO:0008882">
    <property type="term" value="F:[glutamate-ammonia-ligase] adenylyltransferase activity"/>
    <property type="evidence" value="ECO:0007669"/>
    <property type="project" value="UniProtKB-UniRule"/>
</dbReference>
<dbReference type="GO" id="GO:0005524">
    <property type="term" value="F:ATP binding"/>
    <property type="evidence" value="ECO:0007669"/>
    <property type="project" value="UniProtKB-UniRule"/>
</dbReference>
<evidence type="ECO:0000256" key="5">
    <source>
        <dbReference type="ARBA" id="ARBA00022842"/>
    </source>
</evidence>
<keyword evidence="5 7" id="KW-0460">Magnesium</keyword>
<comment type="caution">
    <text evidence="10">The sequence shown here is derived from an EMBL/GenBank/DDBJ whole genome shotgun (WGS) entry which is preliminary data.</text>
</comment>
<protein>
    <recommendedName>
        <fullName evidence="7">Bifunctional glutamine synthetase adenylyltransferase/adenylyl-removing enzyme</fullName>
    </recommendedName>
    <alternativeName>
        <fullName evidence="7">ATP:glutamine synthetase adenylyltransferase</fullName>
    </alternativeName>
    <alternativeName>
        <fullName evidence="7">ATase</fullName>
    </alternativeName>
    <domain>
        <recommendedName>
            <fullName evidence="7">Glutamine synthetase adenylyl-L-tyrosine phosphorylase</fullName>
            <ecNumber evidence="7">2.7.7.89</ecNumber>
        </recommendedName>
        <alternativeName>
            <fullName evidence="7">Adenylyl removase</fullName>
            <shortName evidence="7">AR</shortName>
            <shortName evidence="7">AT-N</shortName>
        </alternativeName>
    </domain>
    <domain>
        <recommendedName>
            <fullName evidence="7">Glutamine synthetase adenylyl transferase</fullName>
            <ecNumber evidence="7">2.7.7.42</ecNumber>
        </recommendedName>
        <alternativeName>
            <fullName evidence="7">Adenylyl transferase</fullName>
            <shortName evidence="7">AT</shortName>
            <shortName evidence="7">AT-C</shortName>
        </alternativeName>
    </domain>
</protein>
<dbReference type="SUPFAM" id="SSF81593">
    <property type="entry name" value="Nucleotidyltransferase substrate binding subunit/domain"/>
    <property type="match status" value="2"/>
</dbReference>
<dbReference type="NCBIfam" id="NF010706">
    <property type="entry name" value="PRK14108.1"/>
    <property type="match status" value="1"/>
</dbReference>
<keyword evidence="1 7" id="KW-0808">Transferase</keyword>
<dbReference type="InterPro" id="IPR023057">
    <property type="entry name" value="GlnE"/>
</dbReference>
<dbReference type="SUPFAM" id="SSF81301">
    <property type="entry name" value="Nucleotidyltransferase"/>
    <property type="match status" value="2"/>
</dbReference>
<dbReference type="InterPro" id="IPR013546">
    <property type="entry name" value="PII_UdlTrfase/GS_AdlTrfase"/>
</dbReference>
<dbReference type="GO" id="GO:0016874">
    <property type="term" value="F:ligase activity"/>
    <property type="evidence" value="ECO:0007669"/>
    <property type="project" value="UniProtKB-KW"/>
</dbReference>
<dbReference type="RefSeq" id="WP_183197267.1">
    <property type="nucleotide sequence ID" value="NZ_JACIEK010000001.1"/>
</dbReference>
<keyword evidence="4 7" id="KW-0067">ATP-binding</keyword>
<accession>A0A7W6E887</accession>
<dbReference type="NCBIfam" id="NF008292">
    <property type="entry name" value="PRK11072.1"/>
    <property type="match status" value="1"/>
</dbReference>
<dbReference type="InterPro" id="IPR005190">
    <property type="entry name" value="GlnE_rpt_dom"/>
</dbReference>
<dbReference type="GO" id="GO:0000287">
    <property type="term" value="F:magnesium ion binding"/>
    <property type="evidence" value="ECO:0007669"/>
    <property type="project" value="UniProtKB-UniRule"/>
</dbReference>
<dbReference type="AlphaFoldDB" id="A0A7W6E887"/>
<feature type="domain" description="Glutamate-ammonia ligase adenylyltransferase repeated" evidence="8">
    <location>
        <begin position="62"/>
        <end position="307"/>
    </location>
</feature>
<dbReference type="HAMAP" id="MF_00802">
    <property type="entry name" value="GlnE"/>
    <property type="match status" value="1"/>
</dbReference>
<sequence length="993" mass="108051">MSPSTSASERGGELLVGGDRPIWPLSPSAALERLADLARRADEAGLASLSSLLRADNPETARLGAVLSLSPHLASVAERHPEWLDRLREEDAGERITAIVVELGAAVPAAATEADLSAELRHAKVEASFLIALRDLFGAADAARTTRDLSALAEACVRRAVRFCLADLYRRGKLALPDLADPERGSGLFVLGMGKLGGEELNYSSDIDLVILFDPDAEAILDPAESVDLYSRLARRLVKMIGERTKDGYVFRTDLRLRPDPSAMPLAIPVPTALVYYESAGRDWERAAMIKARAVAGDPAAAVSFAREIAPFVWRRYLDFVAIGDIRAMKTRIDRHRGFEGIAVAGHNVKLGRGGIREIEFFAQAQQLIAGGRTPGLRVRRTDEALRRLAADGWIDAAVADEMTEAYWFLRRVEHAVQMMADEQTHTLPGGGDDLLRVARLCNFETLPAFEDALLDRLRRVEARFSALFAEGAREATVSAETAALIADEADPAALHWLGTLGFTRPSDIGRIVHRWGAGRYRATRAEAAREHLARVLPSLLQAFAKGPAPDEAVAAFDRFLDGLPSGLQFFSLIASNPRLLDLLALIITAAPNLAETIARRPHVFDALLDPAFYREMPTREVLETRLEAFLADARHLEERLARLRIFASEQRFLIGVRLLSGAIEGEAAGPAYSELAETVLRSVLASVEAEFRRAHGHVAGGRLAVLGLGRLGSHELTATSDIDLMLLYDHDADAEASDGERPLPVSTYYMRLTQRLIAALSAPMAEGVLYAVDFRLRPSGNKGPLATHIDAFRKYQAEAWTWERMALTRSRAVAGDEGLRAEIALAVRDAISAHVGDPLLGFDVADMRARLDGQKPSRGPLDLKRSPGGATDIEFLAQWGLIAGLVPLDRIGEPTSHGLADVVAAHRDRPFVEGLASAERDTTRVMQLLRLGPEKAYGVGSLPQGLAERIARALDLAVPEAIEPHLRETGERVRAAFAELVPFQGAGERMPD</sequence>
<keyword evidence="6 7" id="KW-0511">Multifunctional enzyme</keyword>
<dbReference type="EMBL" id="JACIEK010000001">
    <property type="protein sequence ID" value="MBB3996550.1"/>
    <property type="molecule type" value="Genomic_DNA"/>
</dbReference>
<dbReference type="GO" id="GO:0005829">
    <property type="term" value="C:cytosol"/>
    <property type="evidence" value="ECO:0007669"/>
    <property type="project" value="TreeGrafter"/>
</dbReference>
<evidence type="ECO:0000256" key="2">
    <source>
        <dbReference type="ARBA" id="ARBA00022695"/>
    </source>
</evidence>
<feature type="region of interest" description="Adenylyl removase" evidence="7">
    <location>
        <begin position="1"/>
        <end position="472"/>
    </location>
</feature>
<organism evidence="10 11">
    <name type="scientific">Aureimonas pseudogalii</name>
    <dbReference type="NCBI Taxonomy" id="1744844"/>
    <lineage>
        <taxon>Bacteria</taxon>
        <taxon>Pseudomonadati</taxon>
        <taxon>Pseudomonadota</taxon>
        <taxon>Alphaproteobacteria</taxon>
        <taxon>Hyphomicrobiales</taxon>
        <taxon>Aurantimonadaceae</taxon>
        <taxon>Aureimonas</taxon>
    </lineage>
</organism>
<proteinExistence type="inferred from homology"/>
<dbReference type="Gene3D" id="1.20.120.330">
    <property type="entry name" value="Nucleotidyltransferases domain 2"/>
    <property type="match status" value="2"/>
</dbReference>
<evidence type="ECO:0000259" key="9">
    <source>
        <dbReference type="Pfam" id="PF08335"/>
    </source>
</evidence>
<dbReference type="Pfam" id="PF08335">
    <property type="entry name" value="GlnD_UR_UTase"/>
    <property type="match status" value="1"/>
</dbReference>
<comment type="cofactor">
    <cofactor evidence="7">
        <name>Mg(2+)</name>
        <dbReference type="ChEBI" id="CHEBI:18420"/>
    </cofactor>
</comment>
<evidence type="ECO:0000313" key="11">
    <source>
        <dbReference type="Proteomes" id="UP000542776"/>
    </source>
</evidence>
<feature type="domain" description="Glutamate-ammonia ligase adenylyltransferase repeated" evidence="8">
    <location>
        <begin position="584"/>
        <end position="823"/>
    </location>
</feature>
<feature type="region of interest" description="Adenylyl transferase" evidence="7">
    <location>
        <begin position="479"/>
        <end position="993"/>
    </location>
</feature>
<dbReference type="GO" id="GO:0000820">
    <property type="term" value="P:regulation of glutamine family amino acid metabolic process"/>
    <property type="evidence" value="ECO:0007669"/>
    <property type="project" value="UniProtKB-UniRule"/>
</dbReference>
<evidence type="ECO:0000256" key="7">
    <source>
        <dbReference type="HAMAP-Rule" id="MF_00802"/>
    </source>
</evidence>
<comment type="similarity">
    <text evidence="7">Belongs to the GlnE family.</text>
</comment>
<evidence type="ECO:0000256" key="3">
    <source>
        <dbReference type="ARBA" id="ARBA00022741"/>
    </source>
</evidence>
<dbReference type="InterPro" id="IPR043519">
    <property type="entry name" value="NT_sf"/>
</dbReference>
<comment type="catalytic activity">
    <reaction evidence="7">
        <text>[glutamine synthetase]-O(4)-(5'-adenylyl)-L-tyrosine + phosphate = [glutamine synthetase]-L-tyrosine + ADP</text>
        <dbReference type="Rhea" id="RHEA:43716"/>
        <dbReference type="Rhea" id="RHEA-COMP:10660"/>
        <dbReference type="Rhea" id="RHEA-COMP:10661"/>
        <dbReference type="ChEBI" id="CHEBI:43474"/>
        <dbReference type="ChEBI" id="CHEBI:46858"/>
        <dbReference type="ChEBI" id="CHEBI:83624"/>
        <dbReference type="ChEBI" id="CHEBI:456216"/>
        <dbReference type="EC" id="2.7.7.89"/>
    </reaction>
</comment>
<feature type="domain" description="PII-uridylyltransferase/Glutamine-synthetase adenylyltransferase" evidence="9">
    <location>
        <begin position="330"/>
        <end position="469"/>
    </location>
</feature>
<dbReference type="Pfam" id="PF03710">
    <property type="entry name" value="GlnE"/>
    <property type="match status" value="2"/>
</dbReference>
<name>A0A7W6E887_9HYPH</name>
<comment type="catalytic activity">
    <reaction evidence="7">
        <text>[glutamine synthetase]-L-tyrosine + ATP = [glutamine synthetase]-O(4)-(5'-adenylyl)-L-tyrosine + diphosphate</text>
        <dbReference type="Rhea" id="RHEA:18589"/>
        <dbReference type="Rhea" id="RHEA-COMP:10660"/>
        <dbReference type="Rhea" id="RHEA-COMP:10661"/>
        <dbReference type="ChEBI" id="CHEBI:30616"/>
        <dbReference type="ChEBI" id="CHEBI:33019"/>
        <dbReference type="ChEBI" id="CHEBI:46858"/>
        <dbReference type="ChEBI" id="CHEBI:83624"/>
        <dbReference type="EC" id="2.7.7.42"/>
    </reaction>
</comment>
<keyword evidence="3 7" id="KW-0547">Nucleotide-binding</keyword>
<gene>
    <name evidence="7" type="primary">glnE</name>
    <name evidence="10" type="ORF">GGR04_000371</name>
</gene>
<dbReference type="CDD" id="cd05401">
    <property type="entry name" value="NT_GlnE_GlnD_like"/>
    <property type="match status" value="2"/>
</dbReference>